<comment type="similarity">
    <text evidence="6">Belongs to the FAD-dependent oxidoreductase 2 family. 3-oxosteroid dehydrogenase subfamily.</text>
</comment>
<comment type="catalytic activity">
    <reaction evidence="5">
        <text>a 3-oxosteroid + A = a 3-oxo-Delta(1)-steroid + AH2</text>
        <dbReference type="Rhea" id="RHEA:13329"/>
        <dbReference type="ChEBI" id="CHEBI:13193"/>
        <dbReference type="ChEBI" id="CHEBI:17499"/>
        <dbReference type="ChEBI" id="CHEBI:20156"/>
        <dbReference type="ChEBI" id="CHEBI:47788"/>
        <dbReference type="EC" id="1.3.99.4"/>
    </reaction>
</comment>
<dbReference type="STRING" id="1317117.ATO7_02025"/>
<dbReference type="FunFam" id="3.50.50.60:FF:000208">
    <property type="entry name" value="3-ketosteroid dehydrogenase"/>
    <property type="match status" value="1"/>
</dbReference>
<dbReference type="InterPro" id="IPR050315">
    <property type="entry name" value="FAD-oxidoreductase_2"/>
</dbReference>
<evidence type="ECO:0000259" key="9">
    <source>
        <dbReference type="Pfam" id="PF00890"/>
    </source>
</evidence>
<dbReference type="AlphaFoldDB" id="A0A1Y1SG20"/>
<comment type="caution">
    <text evidence="10">The sequence shown here is derived from an EMBL/GenBank/DDBJ whole genome shotgun (WGS) entry which is preliminary data.</text>
</comment>
<dbReference type="EMBL" id="AQQV01000001">
    <property type="protein sequence ID" value="ORE88614.1"/>
    <property type="molecule type" value="Genomic_DNA"/>
</dbReference>
<evidence type="ECO:0000256" key="4">
    <source>
        <dbReference type="ARBA" id="ARBA00023002"/>
    </source>
</evidence>
<dbReference type="Pfam" id="PF00890">
    <property type="entry name" value="FAD_binding_2"/>
    <property type="match status" value="1"/>
</dbReference>
<evidence type="ECO:0000256" key="7">
    <source>
        <dbReference type="ARBA" id="ARBA00066536"/>
    </source>
</evidence>
<dbReference type="PANTHER" id="PTHR43400:SF10">
    <property type="entry name" value="3-OXOSTEROID 1-DEHYDROGENASE"/>
    <property type="match status" value="1"/>
</dbReference>
<dbReference type="GO" id="GO:0047571">
    <property type="term" value="F:3-oxosteroid 1-dehydrogenase activity"/>
    <property type="evidence" value="ECO:0007669"/>
    <property type="project" value="UniProtKB-EC"/>
</dbReference>
<keyword evidence="11" id="KW-1185">Reference proteome</keyword>
<keyword evidence="4" id="KW-0560">Oxidoreductase</keyword>
<dbReference type="EC" id="1.3.99.4" evidence="7"/>
<evidence type="ECO:0000256" key="6">
    <source>
        <dbReference type="ARBA" id="ARBA00061147"/>
    </source>
</evidence>
<organism evidence="10 11">
    <name type="scientific">Oceanococcus atlanticus</name>
    <dbReference type="NCBI Taxonomy" id="1317117"/>
    <lineage>
        <taxon>Bacteria</taxon>
        <taxon>Pseudomonadati</taxon>
        <taxon>Pseudomonadota</taxon>
        <taxon>Gammaproteobacteria</taxon>
        <taxon>Chromatiales</taxon>
        <taxon>Oceanococcaceae</taxon>
        <taxon>Oceanococcus</taxon>
    </lineage>
</organism>
<evidence type="ECO:0000256" key="5">
    <source>
        <dbReference type="ARBA" id="ARBA00051951"/>
    </source>
</evidence>
<evidence type="ECO:0000256" key="3">
    <source>
        <dbReference type="ARBA" id="ARBA00022827"/>
    </source>
</evidence>
<dbReference type="Proteomes" id="UP000192342">
    <property type="component" value="Unassembled WGS sequence"/>
</dbReference>
<dbReference type="InterPro" id="IPR036188">
    <property type="entry name" value="FAD/NAD-bd_sf"/>
</dbReference>
<name>A0A1Y1SG20_9GAMM</name>
<dbReference type="SUPFAM" id="SSF56425">
    <property type="entry name" value="Succinate dehydrogenase/fumarate reductase flavoprotein, catalytic domain"/>
    <property type="match status" value="1"/>
</dbReference>
<accession>A0A1Y1SG20</accession>
<gene>
    <name evidence="10" type="ORF">ATO7_02025</name>
</gene>
<evidence type="ECO:0000256" key="1">
    <source>
        <dbReference type="ARBA" id="ARBA00001974"/>
    </source>
</evidence>
<dbReference type="Gene3D" id="3.90.700.10">
    <property type="entry name" value="Succinate dehydrogenase/fumarate reductase flavoprotein, catalytic domain"/>
    <property type="match status" value="1"/>
</dbReference>
<sequence length="574" mass="62743">MSEKWDQSYDVVVVGSGAGGLTAALTAQAKGLSVLVVEKSDKYGGTSAVSGGGIWIPCNDQMEGLGCPDSYVEARQYLDILTEGEVDSERLDAYIHRAKEMVTFLRERFNVRFRSIPIYPDYFPHKPGGKPGFRTMEPENFYADQLGEEYANQRPPYPATLLMGRMAMNQVDAHALLCKDKGWVWLFLKVMWNYWTDFSWRRKSKIDRRMTLGQAMVGSLRKAMLDHDVPLWLNTGLTDLIEQGGRVAGVRVSRNGQSMNIEARHGVVLASGGFEANQAMREKYLPAPTDTRWSVAPGINHGDGINAGLKLGAATRFMHLTWGCPSAVLTGGGPATGMFVERAAPGCMMVNSQGQRFVNEAGPYTEVVYSIYEDHQKTGGSVPCWLICDARFRKKFPLGPIMPAQLQPDRAIPKEWENEVYYKADSLPELAAKIGVDADGLLAQTARLNAMAERGVDEEFHKGENVFDRYYGDPTHKPNPCLGKIEKGPFYALRVTPGELGTKGGLDADARARVVREDGSVIDGLYAVGNCSAAVMGKTYAGPGSTLGPAMAFAYLAVEDIAENASSANRAHAA</sequence>
<reference evidence="10 11" key="1">
    <citation type="submission" date="2013-04" db="EMBL/GenBank/DDBJ databases">
        <title>Oceanococcus atlanticus 22II-S10r2 Genome Sequencing.</title>
        <authorList>
            <person name="Lai Q."/>
            <person name="Li G."/>
            <person name="Shao Z."/>
        </authorList>
    </citation>
    <scope>NUCLEOTIDE SEQUENCE [LARGE SCALE GENOMIC DNA]</scope>
    <source>
        <strain evidence="10 11">22II-S10r2</strain>
    </source>
</reference>
<evidence type="ECO:0000256" key="8">
    <source>
        <dbReference type="ARBA" id="ARBA00069709"/>
    </source>
</evidence>
<proteinExistence type="inferred from homology"/>
<dbReference type="GO" id="GO:0008202">
    <property type="term" value="P:steroid metabolic process"/>
    <property type="evidence" value="ECO:0007669"/>
    <property type="project" value="UniProtKB-ARBA"/>
</dbReference>
<dbReference type="OrthoDB" id="9813348at2"/>
<evidence type="ECO:0000313" key="11">
    <source>
        <dbReference type="Proteomes" id="UP000192342"/>
    </source>
</evidence>
<keyword evidence="2" id="KW-0285">Flavoprotein</keyword>
<dbReference type="RefSeq" id="WP_083560971.1">
    <property type="nucleotide sequence ID" value="NZ_AQQV01000001.1"/>
</dbReference>
<dbReference type="InterPro" id="IPR027477">
    <property type="entry name" value="Succ_DH/fumarate_Rdtase_cat_sf"/>
</dbReference>
<dbReference type="SUPFAM" id="SSF51905">
    <property type="entry name" value="FAD/NAD(P)-binding domain"/>
    <property type="match status" value="1"/>
</dbReference>
<evidence type="ECO:0000313" key="10">
    <source>
        <dbReference type="EMBL" id="ORE88614.1"/>
    </source>
</evidence>
<feature type="domain" description="FAD-dependent oxidoreductase 2 FAD-binding" evidence="9">
    <location>
        <begin position="10"/>
        <end position="547"/>
    </location>
</feature>
<comment type="cofactor">
    <cofactor evidence="1">
        <name>FAD</name>
        <dbReference type="ChEBI" id="CHEBI:57692"/>
    </cofactor>
</comment>
<dbReference type="PANTHER" id="PTHR43400">
    <property type="entry name" value="FUMARATE REDUCTASE"/>
    <property type="match status" value="1"/>
</dbReference>
<dbReference type="Gene3D" id="3.50.50.60">
    <property type="entry name" value="FAD/NAD(P)-binding domain"/>
    <property type="match status" value="2"/>
</dbReference>
<protein>
    <recommendedName>
        <fullName evidence="8">3-oxosteroid 1-dehydrogenase</fullName>
        <ecNumber evidence="7">1.3.99.4</ecNumber>
    </recommendedName>
</protein>
<keyword evidence="3" id="KW-0274">FAD</keyword>
<evidence type="ECO:0000256" key="2">
    <source>
        <dbReference type="ARBA" id="ARBA00022630"/>
    </source>
</evidence>
<dbReference type="InterPro" id="IPR003953">
    <property type="entry name" value="FAD-dep_OxRdtase_2_FAD-bd"/>
</dbReference>